<dbReference type="Proteomes" id="UP000070054">
    <property type="component" value="Unassembled WGS sequence"/>
</dbReference>
<proteinExistence type="predicted"/>
<feature type="compositionally biased region" description="Polar residues" evidence="1">
    <location>
        <begin position="67"/>
        <end position="77"/>
    </location>
</feature>
<feature type="region of interest" description="Disordered" evidence="1">
    <location>
        <begin position="54"/>
        <end position="77"/>
    </location>
</feature>
<feature type="compositionally biased region" description="Basic and acidic residues" evidence="1">
    <location>
        <begin position="54"/>
        <end position="64"/>
    </location>
</feature>
<accession>A0A135T3H3</accession>
<sequence length="180" mass="20049">MYKSLKTSSRGKEYDTVLGGYPLRLGVFSVQENDNDPDGASLFVLRSSRVETDQGRSVFDHQDPAVRSTSKQGSPGTTSYTALMDFKPGERRAFFPIPSFSKSLAIVYLANTEPELEPFLTETPEDGTGRQRRSQIKVHHSWPGLDNAFFFSILTDDFSLSHHTSLVSWAIVPSTLTSRP</sequence>
<evidence type="ECO:0000313" key="3">
    <source>
        <dbReference type="Proteomes" id="UP000070054"/>
    </source>
</evidence>
<name>A0A135T3H3_9PEZI</name>
<organism evidence="2 3">
    <name type="scientific">Colletotrichum nymphaeae SA-01</name>
    <dbReference type="NCBI Taxonomy" id="1460502"/>
    <lineage>
        <taxon>Eukaryota</taxon>
        <taxon>Fungi</taxon>
        <taxon>Dikarya</taxon>
        <taxon>Ascomycota</taxon>
        <taxon>Pezizomycotina</taxon>
        <taxon>Sordariomycetes</taxon>
        <taxon>Hypocreomycetidae</taxon>
        <taxon>Glomerellales</taxon>
        <taxon>Glomerellaceae</taxon>
        <taxon>Colletotrichum</taxon>
        <taxon>Colletotrichum acutatum species complex</taxon>
    </lineage>
</organism>
<evidence type="ECO:0000256" key="1">
    <source>
        <dbReference type="SAM" id="MobiDB-lite"/>
    </source>
</evidence>
<protein>
    <submittedName>
        <fullName evidence="2">Uncharacterized protein</fullName>
    </submittedName>
</protein>
<comment type="caution">
    <text evidence="2">The sequence shown here is derived from an EMBL/GenBank/DDBJ whole genome shotgun (WGS) entry which is preliminary data.</text>
</comment>
<keyword evidence="3" id="KW-1185">Reference proteome</keyword>
<gene>
    <name evidence="2" type="ORF">CNYM01_06024</name>
</gene>
<dbReference type="EMBL" id="JEMN01001247">
    <property type="protein sequence ID" value="KXH42709.1"/>
    <property type="molecule type" value="Genomic_DNA"/>
</dbReference>
<reference evidence="2 3" key="1">
    <citation type="submission" date="2014-02" db="EMBL/GenBank/DDBJ databases">
        <title>The genome sequence of Colletotrichum nymphaeae SA-01.</title>
        <authorList>
            <person name="Baroncelli R."/>
            <person name="Thon M.R."/>
        </authorList>
    </citation>
    <scope>NUCLEOTIDE SEQUENCE [LARGE SCALE GENOMIC DNA]</scope>
    <source>
        <strain evidence="2 3">SA-01</strain>
    </source>
</reference>
<dbReference type="AlphaFoldDB" id="A0A135T3H3"/>
<evidence type="ECO:0000313" key="2">
    <source>
        <dbReference type="EMBL" id="KXH42709.1"/>
    </source>
</evidence>